<evidence type="ECO:0000256" key="6">
    <source>
        <dbReference type="ARBA" id="ARBA00022737"/>
    </source>
</evidence>
<gene>
    <name evidence="13" type="ORF">LIER_09455</name>
</gene>
<dbReference type="Gene3D" id="3.80.10.10">
    <property type="entry name" value="Ribonuclease Inhibitor"/>
    <property type="match status" value="1"/>
</dbReference>
<accession>A0AAV3PFP6</accession>
<evidence type="ECO:0000313" key="14">
    <source>
        <dbReference type="Proteomes" id="UP001454036"/>
    </source>
</evidence>
<evidence type="ECO:0000256" key="9">
    <source>
        <dbReference type="ARBA" id="ARBA00023180"/>
    </source>
</evidence>
<evidence type="ECO:0000256" key="10">
    <source>
        <dbReference type="SAM" id="Phobius"/>
    </source>
</evidence>
<evidence type="ECO:0000256" key="7">
    <source>
        <dbReference type="ARBA" id="ARBA00022989"/>
    </source>
</evidence>
<keyword evidence="3" id="KW-0433">Leucine-rich repeat</keyword>
<evidence type="ECO:0000256" key="2">
    <source>
        <dbReference type="ARBA" id="ARBA00009592"/>
    </source>
</evidence>
<keyword evidence="4 10" id="KW-0812">Transmembrane</keyword>
<dbReference type="InterPro" id="IPR050994">
    <property type="entry name" value="At_inactive_RLKs"/>
</dbReference>
<dbReference type="GO" id="GO:0016020">
    <property type="term" value="C:membrane"/>
    <property type="evidence" value="ECO:0007669"/>
    <property type="project" value="UniProtKB-SubCell"/>
</dbReference>
<keyword evidence="7 10" id="KW-1133">Transmembrane helix</keyword>
<dbReference type="Pfam" id="PF08263">
    <property type="entry name" value="LRRNT_2"/>
    <property type="match status" value="1"/>
</dbReference>
<dbReference type="SUPFAM" id="SSF52058">
    <property type="entry name" value="L domain-like"/>
    <property type="match status" value="1"/>
</dbReference>
<dbReference type="EMBL" id="BAABME010001609">
    <property type="protein sequence ID" value="GAA0150529.1"/>
    <property type="molecule type" value="Genomic_DNA"/>
</dbReference>
<evidence type="ECO:0000259" key="12">
    <source>
        <dbReference type="Pfam" id="PF08263"/>
    </source>
</evidence>
<dbReference type="PANTHER" id="PTHR48010">
    <property type="entry name" value="OS05G0588300 PROTEIN"/>
    <property type="match status" value="1"/>
</dbReference>
<dbReference type="FunFam" id="3.80.10.10:FF:000275">
    <property type="entry name" value="Leucine-rich repeat receptor-like protein kinase"/>
    <property type="match status" value="1"/>
</dbReference>
<dbReference type="PRINTS" id="PR00019">
    <property type="entry name" value="LEURICHRPT"/>
</dbReference>
<proteinExistence type="inferred from homology"/>
<dbReference type="AlphaFoldDB" id="A0AAV3PFP6"/>
<keyword evidence="5 11" id="KW-0732">Signal</keyword>
<comment type="similarity">
    <text evidence="2">Belongs to the RLP family.</text>
</comment>
<dbReference type="Proteomes" id="UP001454036">
    <property type="component" value="Unassembled WGS sequence"/>
</dbReference>
<dbReference type="Pfam" id="PF00560">
    <property type="entry name" value="LRR_1"/>
    <property type="match status" value="3"/>
</dbReference>
<feature type="signal peptide" evidence="11">
    <location>
        <begin position="1"/>
        <end position="22"/>
    </location>
</feature>
<keyword evidence="6" id="KW-0677">Repeat</keyword>
<evidence type="ECO:0000256" key="8">
    <source>
        <dbReference type="ARBA" id="ARBA00023136"/>
    </source>
</evidence>
<comment type="caution">
    <text evidence="13">The sequence shown here is derived from an EMBL/GenBank/DDBJ whole genome shotgun (WGS) entry which is preliminary data.</text>
</comment>
<comment type="subcellular location">
    <subcellularLocation>
        <location evidence="1">Membrane</location>
        <topology evidence="1">Single-pass type I membrane protein</topology>
    </subcellularLocation>
</comment>
<evidence type="ECO:0000256" key="1">
    <source>
        <dbReference type="ARBA" id="ARBA00004479"/>
    </source>
</evidence>
<keyword evidence="9" id="KW-0325">Glycoprotein</keyword>
<evidence type="ECO:0000256" key="3">
    <source>
        <dbReference type="ARBA" id="ARBA00022614"/>
    </source>
</evidence>
<evidence type="ECO:0000256" key="5">
    <source>
        <dbReference type="ARBA" id="ARBA00022729"/>
    </source>
</evidence>
<dbReference type="InterPro" id="IPR032675">
    <property type="entry name" value="LRR_dom_sf"/>
</dbReference>
<dbReference type="InterPro" id="IPR013210">
    <property type="entry name" value="LRR_N_plant-typ"/>
</dbReference>
<dbReference type="InterPro" id="IPR001611">
    <property type="entry name" value="Leu-rich_rpt"/>
</dbReference>
<protein>
    <recommendedName>
        <fullName evidence="12">Leucine-rich repeat-containing N-terminal plant-type domain-containing protein</fullName>
    </recommendedName>
</protein>
<organism evidence="13 14">
    <name type="scientific">Lithospermum erythrorhizon</name>
    <name type="common">Purple gromwell</name>
    <name type="synonym">Lithospermum officinale var. erythrorhizon</name>
    <dbReference type="NCBI Taxonomy" id="34254"/>
    <lineage>
        <taxon>Eukaryota</taxon>
        <taxon>Viridiplantae</taxon>
        <taxon>Streptophyta</taxon>
        <taxon>Embryophyta</taxon>
        <taxon>Tracheophyta</taxon>
        <taxon>Spermatophyta</taxon>
        <taxon>Magnoliopsida</taxon>
        <taxon>eudicotyledons</taxon>
        <taxon>Gunneridae</taxon>
        <taxon>Pentapetalae</taxon>
        <taxon>asterids</taxon>
        <taxon>lamiids</taxon>
        <taxon>Boraginales</taxon>
        <taxon>Boraginaceae</taxon>
        <taxon>Boraginoideae</taxon>
        <taxon>Lithospermeae</taxon>
        <taxon>Lithospermum</taxon>
    </lineage>
</organism>
<evidence type="ECO:0000313" key="13">
    <source>
        <dbReference type="EMBL" id="GAA0150529.1"/>
    </source>
</evidence>
<feature type="transmembrane region" description="Helical" evidence="10">
    <location>
        <begin position="224"/>
        <end position="249"/>
    </location>
</feature>
<sequence length="280" mass="30859">MAFDMQILVCLLFILVVTVSAGYDDNVLCLKSIKESLEDPEGILTSSWNFDNISEGTICRFSGVECWHPEESRVLNINLNDMGLGGSFPRGLSDCTSLTFLDLSNNRLSGMLPSDISSVLGSVVNLDLSSNNFSGEIPADFENCTYLNNLNLDNNQFQGRIPGELGGLKRLKSFSVANNHLSGPVPDFAEATSVTKDNYADNNGLSSCIEHRNGLKEIIKNDKLRFICGFIVGWVVSALVSLFLGLFCLPDWWAGAALHKYQINARCISSHAYMQRINRE</sequence>
<reference evidence="13 14" key="1">
    <citation type="submission" date="2024-01" db="EMBL/GenBank/DDBJ databases">
        <title>The complete chloroplast genome sequence of Lithospermum erythrorhizon: insights into the phylogenetic relationship among Boraginaceae species and the maternal lineages of purple gromwells.</title>
        <authorList>
            <person name="Okada T."/>
            <person name="Watanabe K."/>
        </authorList>
    </citation>
    <scope>NUCLEOTIDE SEQUENCE [LARGE SCALE GENOMIC DNA]</scope>
</reference>
<feature type="domain" description="Leucine-rich repeat-containing N-terminal plant-type" evidence="12">
    <location>
        <begin position="27"/>
        <end position="67"/>
    </location>
</feature>
<dbReference type="PANTHER" id="PTHR48010:SF55">
    <property type="entry name" value="OS01G0607900 PROTEIN"/>
    <property type="match status" value="1"/>
</dbReference>
<keyword evidence="8 10" id="KW-0472">Membrane</keyword>
<evidence type="ECO:0000256" key="4">
    <source>
        <dbReference type="ARBA" id="ARBA00022692"/>
    </source>
</evidence>
<evidence type="ECO:0000256" key="11">
    <source>
        <dbReference type="SAM" id="SignalP"/>
    </source>
</evidence>
<keyword evidence="14" id="KW-1185">Reference proteome</keyword>
<name>A0AAV3PFP6_LITER</name>
<feature type="chain" id="PRO_5043326898" description="Leucine-rich repeat-containing N-terminal plant-type domain-containing protein" evidence="11">
    <location>
        <begin position="23"/>
        <end position="280"/>
    </location>
</feature>